<keyword evidence="7 12" id="KW-0812">Transmembrane</keyword>
<dbReference type="InterPro" id="IPR050558">
    <property type="entry name" value="PTS_Sugar-Specific_Components"/>
</dbReference>
<feature type="domain" description="PTS EIIB type-1" evidence="14">
    <location>
        <begin position="4"/>
        <end position="85"/>
    </location>
</feature>
<keyword evidence="9 12" id="KW-1133">Transmembrane helix</keyword>
<protein>
    <submittedName>
        <fullName evidence="16">Beta-glucoside-specific PTS transporter subunit IIABC</fullName>
        <ecNumber evidence="16">2.7.1.-</ecNumber>
    </submittedName>
</protein>
<dbReference type="Pfam" id="PF00367">
    <property type="entry name" value="PTS_EIIB"/>
    <property type="match status" value="1"/>
</dbReference>
<dbReference type="Gene3D" id="3.30.1360.60">
    <property type="entry name" value="Glucose permease domain IIB"/>
    <property type="match status" value="1"/>
</dbReference>
<feature type="transmembrane region" description="Helical" evidence="12">
    <location>
        <begin position="206"/>
        <end position="226"/>
    </location>
</feature>
<dbReference type="CDD" id="cd00212">
    <property type="entry name" value="PTS_IIB_glc"/>
    <property type="match status" value="1"/>
</dbReference>
<dbReference type="RefSeq" id="WP_318065468.1">
    <property type="nucleotide sequence ID" value="NZ_JAWONS010000252.1"/>
</dbReference>
<evidence type="ECO:0000256" key="8">
    <source>
        <dbReference type="ARBA" id="ARBA00022777"/>
    </source>
</evidence>
<dbReference type="InterPro" id="IPR001127">
    <property type="entry name" value="PTS_EIIA_1_perm"/>
</dbReference>
<evidence type="ECO:0000256" key="12">
    <source>
        <dbReference type="SAM" id="Phobius"/>
    </source>
</evidence>
<comment type="caution">
    <text evidence="16">The sequence shown here is derived from an EMBL/GenBank/DDBJ whole genome shotgun (WGS) entry which is preliminary data.</text>
</comment>
<dbReference type="PROSITE" id="PS51098">
    <property type="entry name" value="PTS_EIIB_TYPE_1"/>
    <property type="match status" value="1"/>
</dbReference>
<evidence type="ECO:0000256" key="3">
    <source>
        <dbReference type="ARBA" id="ARBA00022475"/>
    </source>
</evidence>
<keyword evidence="4" id="KW-0762">Sugar transport</keyword>
<feature type="transmembrane region" description="Helical" evidence="12">
    <location>
        <begin position="380"/>
        <end position="401"/>
    </location>
</feature>
<evidence type="ECO:0000313" key="17">
    <source>
        <dbReference type="Proteomes" id="UP001276854"/>
    </source>
</evidence>
<dbReference type="InterPro" id="IPR018113">
    <property type="entry name" value="PTrfase_EIIB_Cys"/>
</dbReference>
<evidence type="ECO:0000256" key="10">
    <source>
        <dbReference type="ARBA" id="ARBA00023136"/>
    </source>
</evidence>
<feature type="transmembrane region" description="Helical" evidence="12">
    <location>
        <begin position="413"/>
        <end position="438"/>
    </location>
</feature>
<dbReference type="NCBIfam" id="TIGR01995">
    <property type="entry name" value="PTS-II-ABC-beta"/>
    <property type="match status" value="1"/>
</dbReference>
<dbReference type="NCBIfam" id="TIGR00830">
    <property type="entry name" value="PTBA"/>
    <property type="match status" value="1"/>
</dbReference>
<dbReference type="SUPFAM" id="SSF51261">
    <property type="entry name" value="Duplicated hybrid motif"/>
    <property type="match status" value="1"/>
</dbReference>
<evidence type="ECO:0000259" key="15">
    <source>
        <dbReference type="PROSITE" id="PS51103"/>
    </source>
</evidence>
<feature type="transmembrane region" description="Helical" evidence="12">
    <location>
        <begin position="320"/>
        <end position="341"/>
    </location>
</feature>
<dbReference type="InterPro" id="IPR013013">
    <property type="entry name" value="PTS_EIIC_1"/>
</dbReference>
<sequence>MSNKNLAEKIVENIGGKENVQSLTHCMTRLRFVLKNEDKADKEALEKLDIMQVVRGGGQYQIVIGTNVKDVYEEVVKLTGEGNSGKADEGGKEQKLSAKIFNVISGSFTPIIPAILGSGMLKALLQILVSAGVMQSSSGTYAILTAASNAVFYFLPIILGITFGTRMKVNPYISGVIGAALLEPNYTRLLTTAGGQTDFMHIPVVLMDYSSTVFPVILAICTYVLIDRLLKKIIPGVFQVLFVPMLSLMLVVPITLIVFGPFGIYTGTFISNVLTIALGKNAVLTNIVFGFIGIPTVMLGLHWALIPVIINNLSTAGQDFLLPTVQATAYAGAGAALGVFFKTKDIKLKELSFSAFVPAFLTGITEPVIYGVFFKFRRGLLYAMSMSAVAGGLCGIFHIYASQMAGGIMVIPSYTPAVSFAIAMAVAFGGTFLLTYIFGYESAGKDTGTSAGTGSSQESLTVKKTMTAPVKGKVVKLSQVADEVFSSGTLGKGIGVIQASDEILAPADGEVVSVFPTKHAIGIKTEYGAEMIIHIGINTVELNGKYFDIFVREGDKITSGQVIGTVAFDKVKEAGYDTTVMLIVTNTDHFQEVKIMEPGSLKDPVIQVE</sequence>
<feature type="transmembrane region" description="Helical" evidence="12">
    <location>
        <begin position="353"/>
        <end position="373"/>
    </location>
</feature>
<keyword evidence="3" id="KW-1003">Cell membrane</keyword>
<dbReference type="InterPro" id="IPR001996">
    <property type="entry name" value="PTS_IIB_1"/>
</dbReference>
<dbReference type="SUPFAM" id="SSF55604">
    <property type="entry name" value="Glucose permease domain IIB"/>
    <property type="match status" value="1"/>
</dbReference>
<dbReference type="PROSITE" id="PS51093">
    <property type="entry name" value="PTS_EIIA_TYPE_1"/>
    <property type="match status" value="1"/>
</dbReference>
<accession>A0ABU4GNV1</accession>
<keyword evidence="10 12" id="KW-0472">Membrane</keyword>
<keyword evidence="5 16" id="KW-0808">Transferase</keyword>
<comment type="subcellular location">
    <subcellularLocation>
        <location evidence="1">Cell membrane</location>
        <topology evidence="1">Multi-pass membrane protein</topology>
    </subcellularLocation>
</comment>
<evidence type="ECO:0000256" key="11">
    <source>
        <dbReference type="PROSITE-ProRule" id="PRU00421"/>
    </source>
</evidence>
<dbReference type="InterPro" id="IPR011055">
    <property type="entry name" value="Dup_hybrid_motif"/>
</dbReference>
<dbReference type="InterPro" id="IPR011297">
    <property type="entry name" value="PTS_IIABC_b_glu"/>
</dbReference>
<keyword evidence="2" id="KW-0813">Transport</keyword>
<evidence type="ECO:0000256" key="6">
    <source>
        <dbReference type="ARBA" id="ARBA00022683"/>
    </source>
</evidence>
<evidence type="ECO:0000256" key="5">
    <source>
        <dbReference type="ARBA" id="ARBA00022679"/>
    </source>
</evidence>
<name>A0ABU4GNV1_9CLOT</name>
<evidence type="ECO:0000256" key="1">
    <source>
        <dbReference type="ARBA" id="ARBA00004651"/>
    </source>
</evidence>
<reference evidence="16 17" key="1">
    <citation type="submission" date="2023-10" db="EMBL/GenBank/DDBJ databases">
        <title>A novel Glycoside Hydrolase 43-Like Enzyme from Clostrdium boliviensis is an Endo-xylanase, and a Candidate for Xylooligosaccharides Production from Different Xylan Substrates.</title>
        <authorList>
            <person name="Alvarez M.T."/>
            <person name="Rocabado-Villegas L.R."/>
            <person name="Salas-Veizaga D.M."/>
            <person name="Linares-Pasten J.A."/>
            <person name="Gudmundsdottir E.E."/>
            <person name="Hreggvidsson G.O."/>
            <person name="Adlercreutz P."/>
            <person name="Nordberg Karlsson E."/>
        </authorList>
    </citation>
    <scope>NUCLEOTIDE SEQUENCE [LARGE SCALE GENOMIC DNA]</scope>
    <source>
        <strain evidence="16 17">E-1</strain>
    </source>
</reference>
<gene>
    <name evidence="16" type="ORF">RZO55_16975</name>
</gene>
<keyword evidence="8" id="KW-0418">Kinase</keyword>
<feature type="domain" description="PTS EIIC type-1" evidence="15">
    <location>
        <begin position="102"/>
        <end position="454"/>
    </location>
</feature>
<keyword evidence="17" id="KW-1185">Reference proteome</keyword>
<dbReference type="EC" id="2.7.1.-" evidence="16"/>
<dbReference type="PANTHER" id="PTHR30175">
    <property type="entry name" value="PHOSPHOTRANSFERASE SYSTEM TRANSPORT PROTEIN"/>
    <property type="match status" value="1"/>
</dbReference>
<feature type="transmembrane region" description="Helical" evidence="12">
    <location>
        <begin position="238"/>
        <end position="264"/>
    </location>
</feature>
<dbReference type="PROSITE" id="PS00371">
    <property type="entry name" value="PTS_EIIA_TYPE_1_HIS"/>
    <property type="match status" value="1"/>
</dbReference>
<dbReference type="Pfam" id="PF02378">
    <property type="entry name" value="PTS_EIIC"/>
    <property type="match status" value="1"/>
</dbReference>
<dbReference type="InterPro" id="IPR003352">
    <property type="entry name" value="PTS_EIIC"/>
</dbReference>
<dbReference type="PANTHER" id="PTHR30175:SF1">
    <property type="entry name" value="PTS SYSTEM ARBUTIN-, CELLOBIOSE-, AND SALICIN-SPECIFIC EIIBC COMPONENT-RELATED"/>
    <property type="match status" value="1"/>
</dbReference>
<evidence type="ECO:0000259" key="13">
    <source>
        <dbReference type="PROSITE" id="PS51093"/>
    </source>
</evidence>
<feature type="transmembrane region" description="Helical" evidence="12">
    <location>
        <begin position="141"/>
        <end position="162"/>
    </location>
</feature>
<dbReference type="Gene3D" id="2.70.70.10">
    <property type="entry name" value="Glucose Permease (Domain IIA)"/>
    <property type="match status" value="1"/>
</dbReference>
<dbReference type="EMBL" id="JAWONS010000252">
    <property type="protein sequence ID" value="MDW2799268.1"/>
    <property type="molecule type" value="Genomic_DNA"/>
</dbReference>
<dbReference type="GO" id="GO:0016740">
    <property type="term" value="F:transferase activity"/>
    <property type="evidence" value="ECO:0007669"/>
    <property type="project" value="UniProtKB-KW"/>
</dbReference>
<evidence type="ECO:0000256" key="2">
    <source>
        <dbReference type="ARBA" id="ARBA00022448"/>
    </source>
</evidence>
<dbReference type="PROSITE" id="PS51103">
    <property type="entry name" value="PTS_EIIC_TYPE_1"/>
    <property type="match status" value="1"/>
</dbReference>
<proteinExistence type="predicted"/>
<feature type="active site" description="Phosphocysteine intermediate; for EIIB activity" evidence="11">
    <location>
        <position position="26"/>
    </location>
</feature>
<keyword evidence="6" id="KW-0598">Phosphotransferase system</keyword>
<evidence type="ECO:0000256" key="4">
    <source>
        <dbReference type="ARBA" id="ARBA00022597"/>
    </source>
</evidence>
<dbReference type="PROSITE" id="PS01035">
    <property type="entry name" value="PTS_EIIB_TYPE_1_CYS"/>
    <property type="match status" value="1"/>
</dbReference>
<feature type="transmembrane region" description="Helical" evidence="12">
    <location>
        <begin position="284"/>
        <end position="308"/>
    </location>
</feature>
<evidence type="ECO:0000313" key="16">
    <source>
        <dbReference type="EMBL" id="MDW2799268.1"/>
    </source>
</evidence>
<evidence type="ECO:0000259" key="14">
    <source>
        <dbReference type="PROSITE" id="PS51098"/>
    </source>
</evidence>
<evidence type="ECO:0000256" key="7">
    <source>
        <dbReference type="ARBA" id="ARBA00022692"/>
    </source>
</evidence>
<dbReference type="InterPro" id="IPR036878">
    <property type="entry name" value="Glu_permease_IIB"/>
</dbReference>
<organism evidence="16 17">
    <name type="scientific">Clostridium boliviensis</name>
    <dbReference type="NCBI Taxonomy" id="318465"/>
    <lineage>
        <taxon>Bacteria</taxon>
        <taxon>Bacillati</taxon>
        <taxon>Bacillota</taxon>
        <taxon>Clostridia</taxon>
        <taxon>Eubacteriales</taxon>
        <taxon>Clostridiaceae</taxon>
        <taxon>Clostridium</taxon>
    </lineage>
</organism>
<dbReference type="Proteomes" id="UP001276854">
    <property type="component" value="Unassembled WGS sequence"/>
</dbReference>
<feature type="domain" description="PTS EIIA type-1" evidence="13">
    <location>
        <begin position="482"/>
        <end position="586"/>
    </location>
</feature>
<dbReference type="Pfam" id="PF00358">
    <property type="entry name" value="PTS_EIIA_1"/>
    <property type="match status" value="1"/>
</dbReference>
<feature type="transmembrane region" description="Helical" evidence="12">
    <location>
        <begin position="100"/>
        <end position="121"/>
    </location>
</feature>
<evidence type="ECO:0000256" key="9">
    <source>
        <dbReference type="ARBA" id="ARBA00022989"/>
    </source>
</evidence>